<evidence type="ECO:0000256" key="5">
    <source>
        <dbReference type="ARBA" id="ARBA00023014"/>
    </source>
</evidence>
<dbReference type="Gene3D" id="2.40.50.140">
    <property type="entry name" value="Nucleic acid-binding proteins"/>
    <property type="match status" value="1"/>
</dbReference>
<dbReference type="InterPro" id="IPR010280">
    <property type="entry name" value="U5_MeTrfase_fam"/>
</dbReference>
<accession>A0ABV0BH13</accession>
<keyword evidence="3 6" id="KW-0808">Transferase</keyword>
<evidence type="ECO:0000313" key="7">
    <source>
        <dbReference type="EMBL" id="MEN3930253.1"/>
    </source>
</evidence>
<name>A0ABV0BH13_9HYPH</name>
<dbReference type="InterPro" id="IPR012340">
    <property type="entry name" value="NA-bd_OB-fold"/>
</dbReference>
<keyword evidence="8" id="KW-1185">Reference proteome</keyword>
<dbReference type="PANTHER" id="PTHR11061:SF49">
    <property type="entry name" value="23S RRNA (URACIL(1939)-C(5))-METHYLTRANSFERASE RLMD"/>
    <property type="match status" value="1"/>
</dbReference>
<evidence type="ECO:0000256" key="1">
    <source>
        <dbReference type="ARBA" id="ARBA00022485"/>
    </source>
</evidence>
<evidence type="ECO:0000256" key="4">
    <source>
        <dbReference type="ARBA" id="ARBA00022691"/>
    </source>
</evidence>
<dbReference type="PROSITE" id="PS51687">
    <property type="entry name" value="SAM_MT_RNA_M5U"/>
    <property type="match status" value="1"/>
</dbReference>
<feature type="binding site" evidence="6">
    <location>
        <position position="292"/>
    </location>
    <ligand>
        <name>S-adenosyl-L-methionine</name>
        <dbReference type="ChEBI" id="CHEBI:59789"/>
    </ligand>
</feature>
<evidence type="ECO:0000256" key="2">
    <source>
        <dbReference type="ARBA" id="ARBA00022603"/>
    </source>
</evidence>
<dbReference type="Proteomes" id="UP001418637">
    <property type="component" value="Unassembled WGS sequence"/>
</dbReference>
<organism evidence="7 8">
    <name type="scientific">Hohaiivirga grylli</name>
    <dbReference type="NCBI Taxonomy" id="3133970"/>
    <lineage>
        <taxon>Bacteria</taxon>
        <taxon>Pseudomonadati</taxon>
        <taxon>Pseudomonadota</taxon>
        <taxon>Alphaproteobacteria</taxon>
        <taxon>Hyphomicrobiales</taxon>
        <taxon>Methylobacteriaceae</taxon>
        <taxon>Hohaiivirga</taxon>
    </lineage>
</organism>
<dbReference type="SUPFAM" id="SSF50249">
    <property type="entry name" value="Nucleic acid-binding proteins"/>
    <property type="match status" value="1"/>
</dbReference>
<dbReference type="InterPro" id="IPR029063">
    <property type="entry name" value="SAM-dependent_MTases_sf"/>
</dbReference>
<feature type="binding site" evidence="6">
    <location>
        <position position="245"/>
    </location>
    <ligand>
        <name>S-adenosyl-L-methionine</name>
        <dbReference type="ChEBI" id="CHEBI:59789"/>
    </ligand>
</feature>
<dbReference type="Gene3D" id="2.40.50.1070">
    <property type="match status" value="1"/>
</dbReference>
<dbReference type="PANTHER" id="PTHR11061">
    <property type="entry name" value="RNA M5U METHYLTRANSFERASE"/>
    <property type="match status" value="1"/>
</dbReference>
<dbReference type="CDD" id="cd02440">
    <property type="entry name" value="AdoMet_MTases"/>
    <property type="match status" value="1"/>
</dbReference>
<protein>
    <submittedName>
        <fullName evidence="7">RNA methyltransferase</fullName>
    </submittedName>
</protein>
<keyword evidence="4 6" id="KW-0949">S-adenosyl-L-methionine</keyword>
<comment type="similarity">
    <text evidence="6">Belongs to the class I-like SAM-binding methyltransferase superfamily. RNA M5U methyltransferase family.</text>
</comment>
<keyword evidence="1" id="KW-0408">Iron</keyword>
<feature type="binding site" evidence="6">
    <location>
        <position position="272"/>
    </location>
    <ligand>
        <name>S-adenosyl-L-methionine</name>
        <dbReference type="ChEBI" id="CHEBI:59789"/>
    </ligand>
</feature>
<gene>
    <name evidence="7" type="ORF">WJT86_04150</name>
</gene>
<comment type="caution">
    <text evidence="7">The sequence shown here is derived from an EMBL/GenBank/DDBJ whole genome shotgun (WGS) entry which is preliminary data.</text>
</comment>
<feature type="binding site" evidence="6">
    <location>
        <position position="340"/>
    </location>
    <ligand>
        <name>S-adenosyl-L-methionine</name>
        <dbReference type="ChEBI" id="CHEBI:59789"/>
    </ligand>
</feature>
<evidence type="ECO:0000256" key="6">
    <source>
        <dbReference type="PROSITE-ProRule" id="PRU01024"/>
    </source>
</evidence>
<dbReference type="Pfam" id="PF05958">
    <property type="entry name" value="tRNA_U5-meth_tr"/>
    <property type="match status" value="1"/>
</dbReference>
<dbReference type="Gene3D" id="3.40.50.150">
    <property type="entry name" value="Vaccinia Virus protein VP39"/>
    <property type="match status" value="1"/>
</dbReference>
<keyword evidence="2 6" id="KW-0489">Methyltransferase</keyword>
<sequence>MSEQLLIQKLGAKGDGIAFDGNRPVYVAGTLPGEEVLVDREDGNIRLVEVLKPSSERIKAFCAYYDNCGGCATQHMSASMYQTWKRDIVVMALKQANIETDIAVLEDAHGDGRRRMTLHIRYINKVIEAGFMAPRSHALVAIDHCPVTVPALHKAPNIAREIGKVLGFKSKPVSIQFTASDHGLDVDIRGHGQASDSLRQKLIVLAEILDLARIAIHGDVLVERKSPSVKMGASSVIPPAGGFLQATEQGELTLASHVLKFAEGTKKVADLFSGCGPFALRLAQKAEVHAVESDAASLAALDKAYRVSQGLRRISTETRDLFRRPLLKPELESYDCIVMDPPRAGAEAQARQIAGANVPRIVSVSCDPGTFARDAAIMINGGYTLEQVIPVDQFTYSTHVETVSLFTKQIKKKLRRRIS</sequence>
<evidence type="ECO:0000256" key="3">
    <source>
        <dbReference type="ARBA" id="ARBA00022679"/>
    </source>
</evidence>
<keyword evidence="1" id="KW-0479">Metal-binding</keyword>
<dbReference type="GO" id="GO:0032259">
    <property type="term" value="P:methylation"/>
    <property type="evidence" value="ECO:0007669"/>
    <property type="project" value="UniProtKB-KW"/>
</dbReference>
<evidence type="ECO:0000313" key="8">
    <source>
        <dbReference type="Proteomes" id="UP001418637"/>
    </source>
</evidence>
<dbReference type="GO" id="GO:0008168">
    <property type="term" value="F:methyltransferase activity"/>
    <property type="evidence" value="ECO:0007669"/>
    <property type="project" value="UniProtKB-KW"/>
</dbReference>
<proteinExistence type="inferred from homology"/>
<keyword evidence="1" id="KW-0004">4Fe-4S</keyword>
<reference evidence="7 8" key="1">
    <citation type="submission" date="2024-04" db="EMBL/GenBank/DDBJ databases">
        <title>A novel species isolated from cricket.</title>
        <authorList>
            <person name="Wang H.-C."/>
        </authorList>
    </citation>
    <scope>NUCLEOTIDE SEQUENCE [LARGE SCALE GENOMIC DNA]</scope>
    <source>
        <strain evidence="7 8">WL0021</strain>
    </source>
</reference>
<dbReference type="EMBL" id="JBBYXI010000001">
    <property type="protein sequence ID" value="MEN3930253.1"/>
    <property type="molecule type" value="Genomic_DNA"/>
</dbReference>
<dbReference type="RefSeq" id="WP_346336216.1">
    <property type="nucleotide sequence ID" value="NZ_JBBYXI010000001.1"/>
</dbReference>
<dbReference type="SUPFAM" id="SSF53335">
    <property type="entry name" value="S-adenosyl-L-methionine-dependent methyltransferases"/>
    <property type="match status" value="1"/>
</dbReference>
<feature type="active site" description="Nucleophile" evidence="6">
    <location>
        <position position="366"/>
    </location>
</feature>
<keyword evidence="5" id="KW-0411">Iron-sulfur</keyword>